<dbReference type="SMART" id="SM00028">
    <property type="entry name" value="TPR"/>
    <property type="match status" value="3"/>
</dbReference>
<dbReference type="AlphaFoldDB" id="A0A2I0QS71"/>
<keyword evidence="4" id="KW-1185">Reference proteome</keyword>
<dbReference type="InterPro" id="IPR001387">
    <property type="entry name" value="Cro/C1-type_HTH"/>
</dbReference>
<comment type="caution">
    <text evidence="3">The sequence shown here is derived from an EMBL/GenBank/DDBJ whole genome shotgun (WGS) entry which is preliminary data.</text>
</comment>
<dbReference type="InterPro" id="IPR010982">
    <property type="entry name" value="Lambda_DNA-bd_dom_sf"/>
</dbReference>
<feature type="repeat" description="TPR" evidence="1">
    <location>
        <begin position="264"/>
        <end position="297"/>
    </location>
</feature>
<dbReference type="Gene3D" id="1.25.40.10">
    <property type="entry name" value="Tetratricopeptide repeat domain"/>
    <property type="match status" value="1"/>
</dbReference>
<dbReference type="Proteomes" id="UP000243524">
    <property type="component" value="Unassembled WGS sequence"/>
</dbReference>
<evidence type="ECO:0000313" key="4">
    <source>
        <dbReference type="Proteomes" id="UP000243524"/>
    </source>
</evidence>
<dbReference type="SUPFAM" id="SSF48452">
    <property type="entry name" value="TPR-like"/>
    <property type="match status" value="1"/>
</dbReference>
<name>A0A2I0QS71_9BACI</name>
<feature type="domain" description="HTH cro/C1-type" evidence="2">
    <location>
        <begin position="8"/>
        <end position="61"/>
    </location>
</feature>
<organism evidence="3 4">
    <name type="scientific">Halalkalibacillus sediminis</name>
    <dbReference type="NCBI Taxonomy" id="2018042"/>
    <lineage>
        <taxon>Bacteria</taxon>
        <taxon>Bacillati</taxon>
        <taxon>Bacillota</taxon>
        <taxon>Bacilli</taxon>
        <taxon>Bacillales</taxon>
        <taxon>Bacillaceae</taxon>
        <taxon>Halalkalibacillus</taxon>
    </lineage>
</organism>
<dbReference type="GO" id="GO:0003677">
    <property type="term" value="F:DNA binding"/>
    <property type="evidence" value="ECO:0007669"/>
    <property type="project" value="InterPro"/>
</dbReference>
<protein>
    <recommendedName>
        <fullName evidence="2">HTH cro/C1-type domain-containing protein</fullName>
    </recommendedName>
</protein>
<dbReference type="CDD" id="cd00093">
    <property type="entry name" value="HTH_XRE"/>
    <property type="match status" value="1"/>
</dbReference>
<dbReference type="Pfam" id="PF13181">
    <property type="entry name" value="TPR_8"/>
    <property type="match status" value="2"/>
</dbReference>
<dbReference type="PROSITE" id="PS50943">
    <property type="entry name" value="HTH_CROC1"/>
    <property type="match status" value="1"/>
</dbReference>
<dbReference type="SMART" id="SM00530">
    <property type="entry name" value="HTH_XRE"/>
    <property type="match status" value="1"/>
</dbReference>
<reference evidence="3 4" key="1">
    <citation type="submission" date="2017-06" db="EMBL/GenBank/DDBJ databases">
        <title>the draft geome sequence of Illustriluteabacillus marina B3227.</title>
        <authorList>
            <person name="He R.-H."/>
            <person name="Du Z.-J."/>
        </authorList>
    </citation>
    <scope>NUCLEOTIDE SEQUENCE [LARGE SCALE GENOMIC DNA]</scope>
    <source>
        <strain evidence="3 4">B3227</strain>
    </source>
</reference>
<dbReference type="InterPro" id="IPR019734">
    <property type="entry name" value="TPR_rpt"/>
</dbReference>
<evidence type="ECO:0000313" key="3">
    <source>
        <dbReference type="EMBL" id="PKR77187.1"/>
    </source>
</evidence>
<dbReference type="Pfam" id="PF01381">
    <property type="entry name" value="HTH_3"/>
    <property type="match status" value="1"/>
</dbReference>
<accession>A0A2I0QS71</accession>
<gene>
    <name evidence="3" type="ORF">CEY16_10625</name>
</gene>
<dbReference type="PROSITE" id="PS50005">
    <property type="entry name" value="TPR"/>
    <property type="match status" value="1"/>
</dbReference>
<evidence type="ECO:0000256" key="1">
    <source>
        <dbReference type="PROSITE-ProRule" id="PRU00339"/>
    </source>
</evidence>
<keyword evidence="1" id="KW-0802">TPR repeat</keyword>
<dbReference type="Gene3D" id="1.10.260.40">
    <property type="entry name" value="lambda repressor-like DNA-binding domains"/>
    <property type="match status" value="1"/>
</dbReference>
<dbReference type="EMBL" id="PJNH01000003">
    <property type="protein sequence ID" value="PKR77187.1"/>
    <property type="molecule type" value="Genomic_DNA"/>
</dbReference>
<evidence type="ECO:0000259" key="2">
    <source>
        <dbReference type="PROSITE" id="PS50943"/>
    </source>
</evidence>
<sequence>MSLIGKTIKWRRNQLGFTQEKLAQGVCSVAQVSKLENDNASISDDQLTHICSKLEFDRETIVGEVDWQLKSQLEKWLDYLHEYDVPPSEDIFTEVKDLRPEQLHVDVYFLYLICLFGHYLVTDRMKEVEDFIDEVESKKVILKEFYPYSYHKFIGIYYRRKGMYSNAIEHLRIAEQELGDEIDPELYLVMATVYSRLNEILISNKYAQRAFKIFQEKLYYTRIIDCQIVLGNNYCLVGDFSSAEAYFNRVENLDAEHVFPNTRASIQHHIGYIHFQKYEYDQAEACFRKALELQVSPNDFLNAKYLLSFIYFRRDQMEAAKKEIQEGFDIARVYSNKRYNIKFNVLDLRLNKRKEDLVAYLSKTAIPFFEQNGEEAELKHYYYLIGQVLFELNRYKKSAEYLMKATEDFMV</sequence>
<dbReference type="RefSeq" id="WP_101332004.1">
    <property type="nucleotide sequence ID" value="NZ_PJNH01000003.1"/>
</dbReference>
<dbReference type="OrthoDB" id="252257at2"/>
<dbReference type="InterPro" id="IPR011990">
    <property type="entry name" value="TPR-like_helical_dom_sf"/>
</dbReference>
<dbReference type="SUPFAM" id="SSF47413">
    <property type="entry name" value="lambda repressor-like DNA-binding domains"/>
    <property type="match status" value="1"/>
</dbReference>
<proteinExistence type="predicted"/>